<dbReference type="Proteomes" id="UP000545037">
    <property type="component" value="Unassembled WGS sequence"/>
</dbReference>
<dbReference type="PROSITE" id="PS51257">
    <property type="entry name" value="PROKAR_LIPOPROTEIN"/>
    <property type="match status" value="1"/>
</dbReference>
<dbReference type="AlphaFoldDB" id="A0A7W9FFB3"/>
<sequence>MKRKFAVVAMTLALGLSACEGPGDTTPAANVAEDVAAPAAADPPAAEARVELAPASPAVPGAPDYAALYPGAVIEGVPTVADGVAGPGGLLTFSTEAEPQAVVDFYKRRAEASGLSPVMSMNQGEAIAYGAGSPEGATIQVVASPAEAGGTSVQLSWSAGE</sequence>
<feature type="chain" id="PRO_5030954123" description="Lipoprotein" evidence="1">
    <location>
        <begin position="21"/>
        <end position="161"/>
    </location>
</feature>
<accession>A0A7W9FFB3</accession>
<evidence type="ECO:0008006" key="4">
    <source>
        <dbReference type="Google" id="ProtNLM"/>
    </source>
</evidence>
<reference evidence="2 3" key="1">
    <citation type="submission" date="2020-08" db="EMBL/GenBank/DDBJ databases">
        <title>Genomic Encyclopedia of Type Strains, Phase IV (KMG-IV): sequencing the most valuable type-strain genomes for metagenomic binning, comparative biology and taxonomic classification.</title>
        <authorList>
            <person name="Goeker M."/>
        </authorList>
    </citation>
    <scope>NUCLEOTIDE SEQUENCE [LARGE SCALE GENOMIC DNA]</scope>
    <source>
        <strain evidence="2 3">DSM 4737</strain>
    </source>
</reference>
<dbReference type="RefSeq" id="WP_183214154.1">
    <property type="nucleotide sequence ID" value="NZ_JACHOR010000005.1"/>
</dbReference>
<evidence type="ECO:0000313" key="2">
    <source>
        <dbReference type="EMBL" id="MBB5747145.1"/>
    </source>
</evidence>
<feature type="signal peptide" evidence="1">
    <location>
        <begin position="1"/>
        <end position="20"/>
    </location>
</feature>
<evidence type="ECO:0000256" key="1">
    <source>
        <dbReference type="SAM" id="SignalP"/>
    </source>
</evidence>
<proteinExistence type="predicted"/>
<keyword evidence="1" id="KW-0732">Signal</keyword>
<name>A0A7W9FFB3_9CAUL</name>
<evidence type="ECO:0000313" key="3">
    <source>
        <dbReference type="Proteomes" id="UP000545037"/>
    </source>
</evidence>
<dbReference type="EMBL" id="JACHOR010000005">
    <property type="protein sequence ID" value="MBB5747145.1"/>
    <property type="molecule type" value="Genomic_DNA"/>
</dbReference>
<gene>
    <name evidence="2" type="ORF">GGR13_002766</name>
</gene>
<comment type="caution">
    <text evidence="2">The sequence shown here is derived from an EMBL/GenBank/DDBJ whole genome shotgun (WGS) entry which is preliminary data.</text>
</comment>
<organism evidence="2 3">
    <name type="scientific">Brevundimonas variabilis</name>
    <dbReference type="NCBI Taxonomy" id="74312"/>
    <lineage>
        <taxon>Bacteria</taxon>
        <taxon>Pseudomonadati</taxon>
        <taxon>Pseudomonadota</taxon>
        <taxon>Alphaproteobacteria</taxon>
        <taxon>Caulobacterales</taxon>
        <taxon>Caulobacteraceae</taxon>
        <taxon>Brevundimonas</taxon>
    </lineage>
</organism>
<protein>
    <recommendedName>
        <fullName evidence="4">Lipoprotein</fullName>
    </recommendedName>
</protein>
<keyword evidence="3" id="KW-1185">Reference proteome</keyword>